<dbReference type="Pfam" id="PF14397">
    <property type="entry name" value="ATPgrasp_ST"/>
    <property type="match status" value="1"/>
</dbReference>
<dbReference type="InterPro" id="IPR011761">
    <property type="entry name" value="ATP-grasp"/>
</dbReference>
<evidence type="ECO:0000313" key="5">
    <source>
        <dbReference type="Proteomes" id="UP000218896"/>
    </source>
</evidence>
<accession>A0A2A2F963</accession>
<dbReference type="PANTHER" id="PTHR21621">
    <property type="entry name" value="RIBOSOMAL PROTEIN S6 MODIFICATION PROTEIN"/>
    <property type="match status" value="1"/>
</dbReference>
<dbReference type="GO" id="GO:0005737">
    <property type="term" value="C:cytoplasm"/>
    <property type="evidence" value="ECO:0007669"/>
    <property type="project" value="TreeGrafter"/>
</dbReference>
<proteinExistence type="predicted"/>
<dbReference type="SUPFAM" id="SSF56059">
    <property type="entry name" value="Glutathione synthetase ATP-binding domain-like"/>
    <property type="match status" value="1"/>
</dbReference>
<sequence length="392" mass="45452">MVRTNRSILEAQYENLTHWANAIGYHIVPILRRCLRFLALPYCYSNINWDICTRSRVGVWLDFLYIFFVLKYYPDNYSPCRLWEKPRSEWKYYYGSNYDPYQRKKLQRVVQPPEYEILFKDKWITDALCQHANIPTPSILGKIKPSEPFQERVDELFNLHQNLSELIIKPVDGKGGGGVVYCQRQDAKIRYLQGQTEIDLKGVLSERNYIVQSFIQQHPAITRISGSTNTVRIVTLLQDNDEVLVIGAYMRFGTGQSKVDNLSQGGLCVPIDPKKGKLRQTGSDRKSRLYFEHPDSKIMFEGVEVPFWENVVDLASDVQRYFECYRLLGMDIAIAEDGPLLIEINSSYDNVDLEQATGPILRSEPVVKAYSQLDLLINRHQRDILDEYGVTQ</sequence>
<feature type="domain" description="ATP-grasp" evidence="3">
    <location>
        <begin position="126"/>
        <end position="371"/>
    </location>
</feature>
<dbReference type="GO" id="GO:0016879">
    <property type="term" value="F:ligase activity, forming carbon-nitrogen bonds"/>
    <property type="evidence" value="ECO:0007669"/>
    <property type="project" value="TreeGrafter"/>
</dbReference>
<evidence type="ECO:0000256" key="1">
    <source>
        <dbReference type="ARBA" id="ARBA00023211"/>
    </source>
</evidence>
<dbReference type="GO" id="GO:0046872">
    <property type="term" value="F:metal ion binding"/>
    <property type="evidence" value="ECO:0007669"/>
    <property type="project" value="InterPro"/>
</dbReference>
<reference evidence="4 5" key="1">
    <citation type="submission" date="2017-08" db="EMBL/GenBank/DDBJ databases">
        <title>Halovibrio sewagensis sp. nov., isolated from wastewater of high salinity.</title>
        <authorList>
            <person name="Dong X."/>
            <person name="Zhang G."/>
        </authorList>
    </citation>
    <scope>NUCLEOTIDE SEQUENCE [LARGE SCALE GENOMIC DNA]</scope>
    <source>
        <strain evidence="4 5">YL5-2</strain>
    </source>
</reference>
<organism evidence="4 5">
    <name type="scientific">Halovibrio salipaludis</name>
    <dbReference type="NCBI Taxonomy" id="2032626"/>
    <lineage>
        <taxon>Bacteria</taxon>
        <taxon>Pseudomonadati</taxon>
        <taxon>Pseudomonadota</taxon>
        <taxon>Gammaproteobacteria</taxon>
        <taxon>Oceanospirillales</taxon>
        <taxon>Halomonadaceae</taxon>
        <taxon>Halovibrio</taxon>
    </lineage>
</organism>
<dbReference type="Gene3D" id="3.30.470.20">
    <property type="entry name" value="ATP-grasp fold, B domain"/>
    <property type="match status" value="1"/>
</dbReference>
<dbReference type="EMBL" id="NSKD01000002">
    <property type="protein sequence ID" value="PAU81217.1"/>
    <property type="molecule type" value="Genomic_DNA"/>
</dbReference>
<name>A0A2A2F963_9GAMM</name>
<dbReference type="PANTHER" id="PTHR21621:SF0">
    <property type="entry name" value="BETA-CITRYLGLUTAMATE SYNTHASE B-RELATED"/>
    <property type="match status" value="1"/>
</dbReference>
<dbReference type="PROSITE" id="PS50975">
    <property type="entry name" value="ATP_GRASP"/>
    <property type="match status" value="1"/>
</dbReference>
<dbReference type="GO" id="GO:0005524">
    <property type="term" value="F:ATP binding"/>
    <property type="evidence" value="ECO:0007669"/>
    <property type="project" value="UniProtKB-UniRule"/>
</dbReference>
<protein>
    <recommendedName>
        <fullName evidence="3">ATP-grasp domain-containing protein</fullName>
    </recommendedName>
</protein>
<keyword evidence="2" id="KW-0067">ATP-binding</keyword>
<comment type="caution">
    <text evidence="4">The sequence shown here is derived from an EMBL/GenBank/DDBJ whole genome shotgun (WGS) entry which is preliminary data.</text>
</comment>
<dbReference type="InterPro" id="IPR039523">
    <property type="entry name" value="RimK-rel_E_lig_ATP-grasp"/>
</dbReference>
<evidence type="ECO:0000259" key="3">
    <source>
        <dbReference type="PROSITE" id="PS50975"/>
    </source>
</evidence>
<keyword evidence="5" id="KW-1185">Reference proteome</keyword>
<keyword evidence="2" id="KW-0547">Nucleotide-binding</keyword>
<gene>
    <name evidence="4" type="ORF">CK501_06560</name>
</gene>
<keyword evidence="1" id="KW-0464">Manganese</keyword>
<evidence type="ECO:0000313" key="4">
    <source>
        <dbReference type="EMBL" id="PAU81217.1"/>
    </source>
</evidence>
<dbReference type="AlphaFoldDB" id="A0A2A2F963"/>
<dbReference type="Proteomes" id="UP000218896">
    <property type="component" value="Unassembled WGS sequence"/>
</dbReference>
<evidence type="ECO:0000256" key="2">
    <source>
        <dbReference type="PROSITE-ProRule" id="PRU00409"/>
    </source>
</evidence>